<dbReference type="PANTHER" id="PTHR43791:SF3">
    <property type="entry name" value="MAJOR FACILITATOR SUPERFAMILY (MFS) PROFILE DOMAIN-CONTAINING PROTEIN"/>
    <property type="match status" value="1"/>
</dbReference>
<dbReference type="PANTHER" id="PTHR43791">
    <property type="entry name" value="PERMEASE-RELATED"/>
    <property type="match status" value="1"/>
</dbReference>
<evidence type="ECO:0000256" key="7">
    <source>
        <dbReference type="SAM" id="Phobius"/>
    </source>
</evidence>
<dbReference type="Gene3D" id="1.20.1250.20">
    <property type="entry name" value="MFS general substrate transporter like domains"/>
    <property type="match status" value="2"/>
</dbReference>
<name>A0ABR0KKY8_9EURO</name>
<sequence length="382" mass="42619">MDQKRDYDADFSHKDEDGIYNQSPPQQVEDEFDPHREKKLIRRIDRRLLPILGGLYSIALIDRINVSAARVAGMDADLGLSIGNRYTIALVVFFIPYFIFELPSNIVLRKIIEGLITSVIAMVAWFIIIDFPDKATRKGFLSTEEGAFIARRIETDRGDSVPDPLTWAKFGKHLLDLKLWAFALMFMSSTMPAYAFAYFSPVIIRGMGYSGGVANLLSAPPVVFAVISAFFFAWLSDKIHLRSPAIMAQCLIIIIGLMLTAYHSNDGVRYFGIFLGTAGCQGNIPTVLAYQSNNIRLQSKRSVGSALQIGFGAVGGIIASTVFREEDAPTYRPGLWVTAGLQFMTMGLVVIMSLYFWTRNKQEKNGTLKHPIEGQVGLRYTM</sequence>
<feature type="transmembrane region" description="Helical" evidence="7">
    <location>
        <begin position="179"/>
        <end position="200"/>
    </location>
</feature>
<evidence type="ECO:0000256" key="3">
    <source>
        <dbReference type="ARBA" id="ARBA00022692"/>
    </source>
</evidence>
<organism evidence="8 9">
    <name type="scientific">Lithohypha guttulata</name>
    <dbReference type="NCBI Taxonomy" id="1690604"/>
    <lineage>
        <taxon>Eukaryota</taxon>
        <taxon>Fungi</taxon>
        <taxon>Dikarya</taxon>
        <taxon>Ascomycota</taxon>
        <taxon>Pezizomycotina</taxon>
        <taxon>Eurotiomycetes</taxon>
        <taxon>Chaetothyriomycetidae</taxon>
        <taxon>Chaetothyriales</taxon>
        <taxon>Trichomeriaceae</taxon>
        <taxon>Lithohypha</taxon>
    </lineage>
</organism>
<feature type="transmembrane region" description="Helical" evidence="7">
    <location>
        <begin position="246"/>
        <end position="264"/>
    </location>
</feature>
<keyword evidence="5 7" id="KW-0472">Membrane</keyword>
<dbReference type="EMBL" id="JAVRRG010000011">
    <property type="protein sequence ID" value="KAK5099121.1"/>
    <property type="molecule type" value="Genomic_DNA"/>
</dbReference>
<evidence type="ECO:0000313" key="8">
    <source>
        <dbReference type="EMBL" id="KAK5099121.1"/>
    </source>
</evidence>
<evidence type="ECO:0000256" key="6">
    <source>
        <dbReference type="SAM" id="MobiDB-lite"/>
    </source>
</evidence>
<proteinExistence type="predicted"/>
<comment type="subcellular location">
    <subcellularLocation>
        <location evidence="1">Membrane</location>
        <topology evidence="1">Multi-pass membrane protein</topology>
    </subcellularLocation>
</comment>
<feature type="transmembrane region" description="Helical" evidence="7">
    <location>
        <begin position="335"/>
        <end position="357"/>
    </location>
</feature>
<feature type="transmembrane region" description="Helical" evidence="7">
    <location>
        <begin position="302"/>
        <end position="323"/>
    </location>
</feature>
<dbReference type="InterPro" id="IPR011701">
    <property type="entry name" value="MFS"/>
</dbReference>
<keyword evidence="2" id="KW-0813">Transport</keyword>
<evidence type="ECO:0000256" key="5">
    <source>
        <dbReference type="ARBA" id="ARBA00023136"/>
    </source>
</evidence>
<accession>A0ABR0KKY8</accession>
<evidence type="ECO:0000313" key="9">
    <source>
        <dbReference type="Proteomes" id="UP001345013"/>
    </source>
</evidence>
<feature type="transmembrane region" description="Helical" evidence="7">
    <location>
        <begin position="111"/>
        <end position="129"/>
    </location>
</feature>
<keyword evidence="4 7" id="KW-1133">Transmembrane helix</keyword>
<dbReference type="Proteomes" id="UP001345013">
    <property type="component" value="Unassembled WGS sequence"/>
</dbReference>
<gene>
    <name evidence="8" type="ORF">LTR24_001522</name>
</gene>
<keyword evidence="3 7" id="KW-0812">Transmembrane</keyword>
<feature type="region of interest" description="Disordered" evidence="6">
    <location>
        <begin position="1"/>
        <end position="32"/>
    </location>
</feature>
<dbReference type="InterPro" id="IPR036259">
    <property type="entry name" value="MFS_trans_sf"/>
</dbReference>
<reference evidence="8 9" key="1">
    <citation type="submission" date="2023-08" db="EMBL/GenBank/DDBJ databases">
        <title>Black Yeasts Isolated from many extreme environments.</title>
        <authorList>
            <person name="Coleine C."/>
            <person name="Stajich J.E."/>
            <person name="Selbmann L."/>
        </authorList>
    </citation>
    <scope>NUCLEOTIDE SEQUENCE [LARGE SCALE GENOMIC DNA]</scope>
    <source>
        <strain evidence="8 9">CCFEE 5885</strain>
    </source>
</reference>
<evidence type="ECO:0000256" key="1">
    <source>
        <dbReference type="ARBA" id="ARBA00004141"/>
    </source>
</evidence>
<dbReference type="SUPFAM" id="SSF103473">
    <property type="entry name" value="MFS general substrate transporter"/>
    <property type="match status" value="2"/>
</dbReference>
<feature type="compositionally biased region" description="Basic and acidic residues" evidence="6">
    <location>
        <begin position="1"/>
        <end position="17"/>
    </location>
</feature>
<evidence type="ECO:0000256" key="2">
    <source>
        <dbReference type="ARBA" id="ARBA00022448"/>
    </source>
</evidence>
<comment type="caution">
    <text evidence="8">The sequence shown here is derived from an EMBL/GenBank/DDBJ whole genome shotgun (WGS) entry which is preliminary data.</text>
</comment>
<evidence type="ECO:0000256" key="4">
    <source>
        <dbReference type="ARBA" id="ARBA00022989"/>
    </source>
</evidence>
<dbReference type="Pfam" id="PF07690">
    <property type="entry name" value="MFS_1"/>
    <property type="match status" value="1"/>
</dbReference>
<protein>
    <submittedName>
        <fullName evidence="8">Uncharacterized protein</fullName>
    </submittedName>
</protein>
<feature type="transmembrane region" description="Helical" evidence="7">
    <location>
        <begin position="78"/>
        <end position="99"/>
    </location>
</feature>
<keyword evidence="9" id="KW-1185">Reference proteome</keyword>
<feature type="transmembrane region" description="Helical" evidence="7">
    <location>
        <begin position="48"/>
        <end position="66"/>
    </location>
</feature>
<feature type="transmembrane region" description="Helical" evidence="7">
    <location>
        <begin position="212"/>
        <end position="234"/>
    </location>
</feature>